<dbReference type="InterPro" id="IPR030431">
    <property type="entry name" value="ENTREP1-3"/>
</dbReference>
<dbReference type="ExpressionAtlas" id="A0A0A0MRU1">
    <property type="expression patterns" value="baseline and differential"/>
</dbReference>
<comment type="similarity">
    <text evidence="5">Belongs to the ENTREP family.</text>
</comment>
<dbReference type="Ensembl" id="ENST00000377216.4">
    <property type="protein sequence ID" value="ENSP00000366422.4"/>
    <property type="gene ID" value="ENSG00000135063.20"/>
</dbReference>
<accession>A0A0A0MRU1</accession>
<gene>
    <name evidence="8" type="primary">ENTREP1</name>
</gene>
<keyword evidence="2 6" id="KW-0812">Transmembrane</keyword>
<keyword evidence="4 6" id="KW-0472">Membrane</keyword>
<keyword evidence="3 6" id="KW-1133">Transmembrane helix</keyword>
<dbReference type="Proteomes" id="UP000005640">
    <property type="component" value="Chromosome 9"/>
</dbReference>
<dbReference type="PANTHER" id="PTHR17615:SF8">
    <property type="entry name" value="ENDOSOMAL TRANSMEMBRANE EPSIN INTERACTOR 1"/>
    <property type="match status" value="1"/>
</dbReference>
<sequence>MILLVNLFVLLSVVCVLLNLAGFILGCQGAQFVSSVPRCDLVDLGEGKICFCCEEFQPAKCTDKENALKLFPVQPCSAVHLLLKKVLFALCALNALTTTVCLVAAALRYLQIFATRRSCIVSLCKGIMATFPLSQPMDPFVSSTASLPVPL</sequence>
<dbReference type="VEuPathDB" id="HostDB:ENSG00000135063"/>
<dbReference type="UCSC" id="uc064tpk.1">
    <property type="organism name" value="human"/>
</dbReference>
<evidence type="ECO:0000256" key="6">
    <source>
        <dbReference type="SAM" id="Phobius"/>
    </source>
</evidence>
<reference evidence="8 9" key="3">
    <citation type="journal article" date="2004" name="Nature">
        <title>Finishing the euchromatic sequence of the human genome.</title>
        <authorList>
            <consortium name="International Human Genome Sequencing Consortium"/>
        </authorList>
    </citation>
    <scope>NUCLEOTIDE SEQUENCE [LARGE SCALE GENOMIC DNA]</scope>
</reference>
<reference evidence="8 9" key="1">
    <citation type="journal article" date="2001" name="Nature">
        <title>Initial sequencing and analysis of the human genome.</title>
        <authorList>
            <consortium name="International Human Genome Sequencing Consortium"/>
            <person name="Lander E.S."/>
            <person name="Linton L.M."/>
            <person name="Birren B."/>
            <person name="Nusbaum C."/>
            <person name="Zody M.C."/>
            <person name="Baldwin J."/>
            <person name="Devon K."/>
            <person name="Dewar K."/>
            <person name="Doyle M."/>
            <person name="FitzHugh W."/>
            <person name="Funke R."/>
            <person name="Gage D."/>
            <person name="Harris K."/>
            <person name="Heaford A."/>
            <person name="Howland J."/>
            <person name="Kann L."/>
            <person name="Lehoczky J."/>
            <person name="LeVine R."/>
            <person name="McEwan P."/>
            <person name="McKernan K."/>
            <person name="Meldrim J."/>
            <person name="Mesirov J.P."/>
            <person name="Miranda C."/>
            <person name="Morris W."/>
            <person name="Naylor J."/>
            <person name="Raymond C."/>
            <person name="Rosetti M."/>
            <person name="Santos R."/>
            <person name="Sheridan A."/>
            <person name="Sougnez C."/>
            <person name="Stange-Thomann N."/>
            <person name="Stojanovic N."/>
            <person name="Subramanian A."/>
            <person name="Wyman D."/>
            <person name="Rogers J."/>
            <person name="Sulston J."/>
            <person name="Ainscough R."/>
            <person name="Beck S."/>
            <person name="Bentley D."/>
            <person name="Burton J."/>
            <person name="Clee C."/>
            <person name="Carter N."/>
            <person name="Coulson A."/>
            <person name="Deadman R."/>
            <person name="Deloukas P."/>
            <person name="Dunham A."/>
            <person name="Dunham I."/>
            <person name="Durbin R."/>
            <person name="French L."/>
            <person name="Grafham D."/>
            <person name="Gregory S."/>
            <person name="Hubbard T."/>
            <person name="Humphray S."/>
            <person name="Hunt A."/>
            <person name="Jones M."/>
            <person name="Lloyd C."/>
            <person name="McMurray A."/>
            <person name="Matthews L."/>
            <person name="Mercer S."/>
            <person name="Milne S."/>
            <person name="Mullikin J.C."/>
            <person name="Mungall A."/>
            <person name="Plumb R."/>
            <person name="Ross M."/>
            <person name="Shownkeen R."/>
            <person name="Sims S."/>
            <person name="Waterston R.H."/>
            <person name="Wilson R.K."/>
            <person name="Hillier L.W."/>
            <person name="McPherson J.D."/>
            <person name="Marra M.A."/>
            <person name="Mardis E.R."/>
            <person name="Fulton L.A."/>
            <person name="Chinwalla A.T."/>
            <person name="Pepin K.H."/>
            <person name="Gish W.R."/>
            <person name="Chissoe S.L."/>
            <person name="Wendl M.C."/>
            <person name="Delehaunty K.D."/>
            <person name="Miner T.L."/>
            <person name="Delehaunty A."/>
            <person name="Kramer J.B."/>
            <person name="Cook L.L."/>
            <person name="Fulton R.S."/>
            <person name="Johnson D.L."/>
            <person name="Minx P.J."/>
            <person name="Clifton S.W."/>
            <person name="Hawkins T."/>
            <person name="Branscomb E."/>
            <person name="Predki P."/>
            <person name="Richardson P."/>
            <person name="Wenning S."/>
            <person name="Slezak T."/>
            <person name="Doggett N."/>
            <person name="Cheng J.F."/>
            <person name="Olsen A."/>
            <person name="Lucas S."/>
            <person name="Elkin C."/>
            <person name="Uberbacher E."/>
            <person name="Frazier M."/>
            <person name="Gibbs R.A."/>
            <person name="Muzny D.M."/>
            <person name="Scherer S.E."/>
            <person name="Bouck J.B."/>
            <person name="Sodergren E.J."/>
            <person name="Worley K.C."/>
            <person name="Rives C.M."/>
            <person name="Gorrell J.H."/>
            <person name="Metzker M.L."/>
            <person name="Naylor S.L."/>
            <person name="Kucherlapati R.S."/>
            <person name="Nelson D.L."/>
            <person name="Weinstock G.M."/>
            <person name="Sakaki Y."/>
            <person name="Fujiyama A."/>
            <person name="Hattori M."/>
            <person name="Yada T."/>
            <person name="Toyoda A."/>
            <person name="Itoh T."/>
            <person name="Kawagoe C."/>
            <person name="Watanabe H."/>
            <person name="Totoki Y."/>
            <person name="Taylor T."/>
            <person name="Weissenbach J."/>
            <person name="Heilig R."/>
            <person name="Saurin W."/>
            <person name="Artiguenave F."/>
            <person name="Brottier P."/>
            <person name="Bruls T."/>
            <person name="Pelletier E."/>
            <person name="Robert C."/>
            <person name="Wincker P."/>
            <person name="Smith D.R."/>
            <person name="Doucette-Stamm L."/>
            <person name="Rubenfield M."/>
            <person name="Weinstock K."/>
            <person name="Lee H.M."/>
            <person name="Dubois J."/>
            <person name="Rosenthal A."/>
            <person name="Platzer M."/>
            <person name="Nyakatura G."/>
            <person name="Taudien S."/>
            <person name="Rump A."/>
            <person name="Yang H."/>
            <person name="Yu J."/>
            <person name="Wang J."/>
            <person name="Huang G."/>
            <person name="Gu J."/>
            <person name="Hood L."/>
            <person name="Rowen L."/>
            <person name="Madan A."/>
            <person name="Qin S."/>
            <person name="Davis R.W."/>
            <person name="Federspiel N.A."/>
            <person name="Abola A.P."/>
            <person name="Proctor M.J."/>
            <person name="Myers R.M."/>
            <person name="Schmutz J."/>
            <person name="Dickson M."/>
            <person name="Grimwood J."/>
            <person name="Cox D.R."/>
            <person name="Olson M.V."/>
            <person name="Kaul R."/>
            <person name="Raymond C."/>
            <person name="Shimizu N."/>
            <person name="Kawasaki K."/>
            <person name="Minoshima S."/>
            <person name="Evans G.A."/>
            <person name="Athanasiou M."/>
            <person name="Schultz R."/>
            <person name="Roe B.A."/>
            <person name="Chen F."/>
            <person name="Pan H."/>
            <person name="Ramser J."/>
            <person name="Lehrach H."/>
            <person name="Reinhardt R."/>
            <person name="McCombie W.R."/>
            <person name="de la Bastide M."/>
            <person name="Dedhia N."/>
            <person name="Blocker H."/>
            <person name="Hornischer K."/>
            <person name="Nordsiek G."/>
            <person name="Agarwala R."/>
            <person name="Aravind L."/>
            <person name="Bailey J.A."/>
            <person name="Bateman A."/>
            <person name="Batzoglou S."/>
            <person name="Birney E."/>
            <person name="Bork P."/>
            <person name="Brown D.G."/>
            <person name="Burge C.B."/>
            <person name="Cerutti L."/>
            <person name="Chen H.C."/>
            <person name="Church D."/>
            <person name="Clamp M."/>
            <person name="Copley R.R."/>
            <person name="Doerks T."/>
            <person name="Eddy S.R."/>
            <person name="Eichler E.E."/>
            <person name="Furey T.S."/>
            <person name="Galagan J."/>
            <person name="Gilbert J.G."/>
            <person name="Harmon C."/>
            <person name="Hayashizaki Y."/>
            <person name="Haussler D."/>
            <person name="Hermjakob H."/>
            <person name="Hokamp K."/>
            <person name="Jang W."/>
            <person name="Johnson L.S."/>
            <person name="Jones T.A."/>
            <person name="Kasif S."/>
            <person name="Kaspryzk A."/>
            <person name="Kennedy S."/>
            <person name="Kent W.J."/>
            <person name="Kitts P."/>
            <person name="Koonin E.V."/>
            <person name="Korf I."/>
            <person name="Kulp D."/>
            <person name="Lancet D."/>
            <person name="Lowe T.M."/>
            <person name="McLysaght A."/>
            <person name="Mikkelsen T."/>
            <person name="Moran J.V."/>
            <person name="Mulder N."/>
            <person name="Pollara V.J."/>
            <person name="Ponting C.P."/>
            <person name="Schuler G."/>
            <person name="Schultz J."/>
            <person name="Slater G."/>
            <person name="Smit A.F."/>
            <person name="Stupka E."/>
            <person name="Szustakowski J."/>
            <person name="Thierry-Mieg D."/>
            <person name="Thierry-Mieg J."/>
            <person name="Wagner L."/>
            <person name="Wallis J."/>
            <person name="Wheeler R."/>
            <person name="Williams A."/>
            <person name="Wolf Y.I."/>
            <person name="Wolfe K.H."/>
            <person name="Yang S.P."/>
            <person name="Yeh R.F."/>
            <person name="Collins F."/>
            <person name="Guyer M.S."/>
            <person name="Peterson J."/>
            <person name="Felsenfeld A."/>
            <person name="Wetterstrand K.A."/>
            <person name="Patrinos A."/>
            <person name="Morgan M.J."/>
            <person name="de Jong P."/>
            <person name="Catanese J.J."/>
            <person name="Osoegawa K."/>
            <person name="Shizuya H."/>
            <person name="Choi S."/>
            <person name="Chen Y.J."/>
        </authorList>
    </citation>
    <scope>NUCLEOTIDE SEQUENCE [LARGE SCALE GENOMIC DNA]</scope>
</reference>
<dbReference type="EMBL" id="AL355140">
    <property type="status" value="NOT_ANNOTATED_CDS"/>
    <property type="molecule type" value="Genomic_DNA"/>
</dbReference>
<dbReference type="OpenTargets" id="ENSG00000135063"/>
<dbReference type="PANTHER" id="PTHR17615">
    <property type="entry name" value="PROTEIN FAM189A"/>
    <property type="match status" value="1"/>
</dbReference>
<feature type="transmembrane region" description="Helical" evidence="6">
    <location>
        <begin position="87"/>
        <end position="107"/>
    </location>
</feature>
<name>A0A0A0MRU1_HUMAN</name>
<dbReference type="GO" id="GO:0016020">
    <property type="term" value="C:membrane"/>
    <property type="evidence" value="ECO:0007669"/>
    <property type="project" value="UniProtKB-SubCell"/>
</dbReference>
<dbReference type="HGNC" id="HGNC:24820">
    <property type="gene designation" value="ENTREP1"/>
</dbReference>
<evidence type="ECO:0007829" key="10">
    <source>
        <dbReference type="PeptideAtlas" id="A0A0A0MRU1"/>
    </source>
</evidence>
<dbReference type="AlphaFoldDB" id="A0A0A0MRU1"/>
<reference evidence="8" key="5">
    <citation type="submission" date="2025-09" db="UniProtKB">
        <authorList>
            <consortium name="Ensembl"/>
        </authorList>
    </citation>
    <scope>IDENTIFICATION</scope>
</reference>
<evidence type="ECO:0000256" key="4">
    <source>
        <dbReference type="ARBA" id="ARBA00023136"/>
    </source>
</evidence>
<comment type="subcellular location">
    <subcellularLocation>
        <location evidence="1">Membrane</location>
    </subcellularLocation>
</comment>
<keyword evidence="9" id="KW-1185">Reference proteome</keyword>
<evidence type="ECO:0000256" key="1">
    <source>
        <dbReference type="ARBA" id="ARBA00004370"/>
    </source>
</evidence>
<feature type="chain" id="PRO_5015359681" evidence="7">
    <location>
        <begin position="30"/>
        <end position="151"/>
    </location>
</feature>
<dbReference type="ChiTaRS" id="FAM189A2">
    <property type="organism name" value="human"/>
</dbReference>
<dbReference type="SMR" id="A0A0A0MRU1"/>
<dbReference type="HOGENOM" id="CLU_1170346_0_0_1"/>
<evidence type="ECO:0000256" key="7">
    <source>
        <dbReference type="SAM" id="SignalP"/>
    </source>
</evidence>
<dbReference type="Ensembl" id="ENST00000377216.4">
    <property type="protein sequence ID" value="ENSP00000366422.4"/>
    <property type="gene ID" value="ENSG00000135063.21"/>
</dbReference>
<organism evidence="8 9">
    <name type="scientific">Homo sapiens</name>
    <name type="common">Human</name>
    <dbReference type="NCBI Taxonomy" id="9606"/>
    <lineage>
        <taxon>Eukaryota</taxon>
        <taxon>Metazoa</taxon>
        <taxon>Chordata</taxon>
        <taxon>Craniata</taxon>
        <taxon>Vertebrata</taxon>
        <taxon>Euteleostomi</taxon>
        <taxon>Mammalia</taxon>
        <taxon>Eutheria</taxon>
        <taxon>Euarchontoglires</taxon>
        <taxon>Primates</taxon>
        <taxon>Haplorrhini</taxon>
        <taxon>Catarrhini</taxon>
        <taxon>Hominidae</taxon>
        <taxon>Homo</taxon>
    </lineage>
</organism>
<dbReference type="MassIVE" id="A0A0A0MRU1"/>
<evidence type="ECO:0000256" key="2">
    <source>
        <dbReference type="ARBA" id="ARBA00022692"/>
    </source>
</evidence>
<keyword evidence="7" id="KW-0732">Signal</keyword>
<protein>
    <submittedName>
        <fullName evidence="8">Endosomal transmembrane epsin interactor 1</fullName>
    </submittedName>
</protein>
<proteinExistence type="evidence at protein level"/>
<dbReference type="Bgee" id="ENSG00000135063">
    <property type="expression patterns" value="Expressed in left lobe of thyroid gland and 161 other cell types or tissues"/>
</dbReference>
<evidence type="ECO:0007829" key="11">
    <source>
        <dbReference type="ProteomicsDB" id="A0A0A0MRU1"/>
    </source>
</evidence>
<evidence type="ECO:0000256" key="3">
    <source>
        <dbReference type="ARBA" id="ARBA00022989"/>
    </source>
</evidence>
<dbReference type="GeneTree" id="ENSGT00530000063335"/>
<reference evidence="8 9" key="2">
    <citation type="journal article" date="2004" name="Nature">
        <title>DNA sequence and analysis of human chromosome 9.</title>
        <authorList>
            <person name="Humphray S.J."/>
            <person name="Oliver K."/>
            <person name="Hunt A.R."/>
            <person name="Plumb R.W."/>
            <person name="Loveland J.E."/>
            <person name="Howe K.L."/>
            <person name="Andrews T.D."/>
            <person name="Searle S."/>
            <person name="Hunt S.E."/>
            <person name="Scott C.E."/>
            <person name="Jones M.C."/>
            <person name="Ainscough R."/>
            <person name="Almeida J.P."/>
            <person name="Ambrose K.D."/>
            <person name="Ashwell R.I."/>
            <person name="Babbage A.K."/>
            <person name="Babbage S."/>
            <person name="Bagguley C.L."/>
            <person name="Bailey J."/>
            <person name="Banerjee R."/>
            <person name="Barker D.J."/>
            <person name="Barlow K.F."/>
            <person name="Bates K."/>
            <person name="Beasley H."/>
            <person name="Beasley O."/>
            <person name="Bird C.P."/>
            <person name="Bray-Allen S."/>
            <person name="Brown A.J."/>
            <person name="Brown J.Y."/>
            <person name="Burford D."/>
            <person name="Burrill W."/>
            <person name="Burton J."/>
            <person name="Carder C."/>
            <person name="Carter N.P."/>
            <person name="Chapman J.C."/>
            <person name="Chen Y."/>
            <person name="Clarke G."/>
            <person name="Clark S.Y."/>
            <person name="Clee C.M."/>
            <person name="Clegg S."/>
            <person name="Collier R.E."/>
            <person name="Corby N."/>
            <person name="Crosier M."/>
            <person name="Cummings A.T."/>
            <person name="Davies J."/>
            <person name="Dhami P."/>
            <person name="Dunn M."/>
            <person name="Dutta I."/>
            <person name="Dyer L.W."/>
            <person name="Earthrowl M.E."/>
            <person name="Faulkner L."/>
            <person name="Fleming C.J."/>
            <person name="Frankish A."/>
            <person name="Frankland J.A."/>
            <person name="French L."/>
            <person name="Fricker D.G."/>
            <person name="Garner P."/>
            <person name="Garnett J."/>
            <person name="Ghori J."/>
            <person name="Gilbert J.G."/>
            <person name="Glison C."/>
            <person name="Grafham D.V."/>
            <person name="Gribble S."/>
            <person name="Griffiths C."/>
            <person name="Griffiths-Jones S."/>
            <person name="Grocock R."/>
            <person name="Guy J."/>
            <person name="Hall R.E."/>
            <person name="Hammond S."/>
            <person name="Harley J.L."/>
            <person name="Harrison E.S."/>
            <person name="Hart E.A."/>
            <person name="Heath P.D."/>
            <person name="Henderson C.D."/>
            <person name="Hopkins B.L."/>
            <person name="Howard P.J."/>
            <person name="Howden P.J."/>
            <person name="Huckle E."/>
            <person name="Johnson C."/>
            <person name="Johnson D."/>
            <person name="Joy A.A."/>
            <person name="Kay M."/>
            <person name="Keenan S."/>
            <person name="Kershaw J.K."/>
            <person name="Kimberley A.M."/>
            <person name="King A."/>
            <person name="Knights A."/>
            <person name="Laird G.K."/>
            <person name="Langford C."/>
            <person name="Lawlor S."/>
            <person name="Leongamornlert D.A."/>
            <person name="Leversha M."/>
            <person name="Lloyd C."/>
            <person name="Lloyd D.M."/>
            <person name="Lovell J."/>
            <person name="Martin S."/>
            <person name="Mashreghi-Mohammadi M."/>
            <person name="Matthews L."/>
            <person name="McLaren S."/>
            <person name="McLay K.E."/>
            <person name="McMurray A."/>
            <person name="Milne S."/>
            <person name="Nickerson T."/>
            <person name="Nisbett J."/>
            <person name="Nordsiek G."/>
            <person name="Pearce A.V."/>
            <person name="Peck A.I."/>
            <person name="Porter K.M."/>
            <person name="Pandian R."/>
            <person name="Pelan S."/>
            <person name="Phillimore B."/>
            <person name="Povey S."/>
            <person name="Ramsey Y."/>
            <person name="Rand V."/>
            <person name="Scharfe M."/>
            <person name="Sehra H.K."/>
            <person name="Shownkeen R."/>
            <person name="Sims S.K."/>
            <person name="Skuce C.D."/>
            <person name="Smith M."/>
            <person name="Steward C.A."/>
            <person name="Swarbreck D."/>
            <person name="Sycamore N."/>
            <person name="Tester J."/>
            <person name="Thorpe A."/>
            <person name="Tracey A."/>
            <person name="Tromans A."/>
            <person name="Thomas D.W."/>
            <person name="Wall M."/>
            <person name="Wallis J.M."/>
            <person name="West A.P."/>
            <person name="Whitehead S.L."/>
            <person name="Willey D.L."/>
            <person name="Williams S.A."/>
            <person name="Wilming L."/>
            <person name="Wray P.W."/>
            <person name="Young L."/>
            <person name="Ashurst J.L."/>
            <person name="Coulson A."/>
            <person name="Blocker H."/>
            <person name="Durbin R."/>
            <person name="Sulston J.E."/>
            <person name="Hubbard T."/>
            <person name="Jackson M.J."/>
            <person name="Bentley D.R."/>
            <person name="Beck S."/>
            <person name="Rogers J."/>
            <person name="Dunham I."/>
        </authorList>
    </citation>
    <scope>NUCLEOTIDE SEQUENCE [LARGE SCALE GENOMIC DNA]</scope>
</reference>
<evidence type="ECO:0000313" key="8">
    <source>
        <dbReference type="Ensembl" id="ENSP00000366422.4"/>
    </source>
</evidence>
<keyword evidence="10 11" id="KW-1267">Proteomics identification</keyword>
<feature type="signal peptide" evidence="7">
    <location>
        <begin position="1"/>
        <end position="29"/>
    </location>
</feature>
<reference evidence="8" key="4">
    <citation type="submission" date="2025-08" db="UniProtKB">
        <authorList>
            <consortium name="Ensembl"/>
        </authorList>
    </citation>
    <scope>IDENTIFICATION</scope>
</reference>
<evidence type="ECO:0000313" key="9">
    <source>
        <dbReference type="Proteomes" id="UP000005640"/>
    </source>
</evidence>
<evidence type="ECO:0000256" key="5">
    <source>
        <dbReference type="ARBA" id="ARBA00034309"/>
    </source>
</evidence>